<keyword evidence="1" id="KW-0436">Ligase</keyword>
<dbReference type="Gene3D" id="3.40.50.12820">
    <property type="match status" value="1"/>
</dbReference>
<evidence type="ECO:0000256" key="1">
    <source>
        <dbReference type="ARBA" id="ARBA00022598"/>
    </source>
</evidence>
<evidence type="ECO:0000259" key="3">
    <source>
        <dbReference type="Pfam" id="PF13193"/>
    </source>
</evidence>
<dbReference type="Gene3D" id="2.30.38.10">
    <property type="entry name" value="Luciferase, Domain 3"/>
    <property type="match status" value="1"/>
</dbReference>
<feature type="domain" description="AMP-dependent synthetase/ligase" evidence="2">
    <location>
        <begin position="62"/>
        <end position="404"/>
    </location>
</feature>
<dbReference type="InterPro" id="IPR000873">
    <property type="entry name" value="AMP-dep_synth/lig_dom"/>
</dbReference>
<dbReference type="SUPFAM" id="SSF56801">
    <property type="entry name" value="Acetyl-CoA synthetase-like"/>
    <property type="match status" value="1"/>
</dbReference>
<dbReference type="Pfam" id="PF00501">
    <property type="entry name" value="AMP-binding"/>
    <property type="match status" value="1"/>
</dbReference>
<dbReference type="AlphaFoldDB" id="A0A381QTU5"/>
<reference evidence="4" key="1">
    <citation type="submission" date="2018-05" db="EMBL/GenBank/DDBJ databases">
        <authorList>
            <person name="Lanie J.A."/>
            <person name="Ng W.-L."/>
            <person name="Kazmierczak K.M."/>
            <person name="Andrzejewski T.M."/>
            <person name="Davidsen T.M."/>
            <person name="Wayne K.J."/>
            <person name="Tettelin H."/>
            <person name="Glass J.I."/>
            <person name="Rusch D."/>
            <person name="Podicherti R."/>
            <person name="Tsui H.-C.T."/>
            <person name="Winkler M.E."/>
        </authorList>
    </citation>
    <scope>NUCLEOTIDE SEQUENCE</scope>
</reference>
<dbReference type="InterPro" id="IPR045851">
    <property type="entry name" value="AMP-bd_C_sf"/>
</dbReference>
<dbReference type="InterPro" id="IPR025110">
    <property type="entry name" value="AMP-bd_C"/>
</dbReference>
<dbReference type="PANTHER" id="PTHR43352:SF1">
    <property type="entry name" value="ANTHRANILATE--COA LIGASE"/>
    <property type="match status" value="1"/>
</dbReference>
<protein>
    <recommendedName>
        <fullName evidence="5">AMP-dependent synthetase/ligase domain-containing protein</fullName>
    </recommendedName>
</protein>
<sequence>VSDSINDHSLTVDYSATPSRIEYSPVFNIAVHMIDRHLAEHRGGYPVIINADVDADSDPEEGVEKQVTYQQLSDRVNQCGNMLRSFPIEPGDRILMVVKDCPEFFYIFWGAIKAGLVPVPLNTLLRADDYGFMIEDSACAGLIYSPEYRSEIAPALAASGHKPEFILSTEGPSGMSGLMNGYSSALEAAPATSDSDCFWLYSSGSTGRPKGAVHRHRDIAATCVHYAVDTLGIAQDDICFSAAKLFFAYGLGNAMTFPLWVGGTAVLSGQRPSPDMTFQIIEEHKPTIYFGVPTLYAAQLRALDESHRDFSSVRCCVSAGEALPADIFRRWQEKTGTLILDGIGSTEALHIFISNTLEDYRPGTSGKPVPGYRLKILNDEDEVLPTGEAGRLLIQGDSNSTYYWNNPQKTAQTMVDGWLNTGDTYFEDPDGYFVYCGRSDDMLKVGGIWCSPVEIESRLIEHPKVLEAAIVGRPDSDELIKPEAFVVLNDAQDASDALADDLLKHCQDGLARYKYPRWFNFVDELPKTATGKIQRFKLRSG</sequence>
<dbReference type="Gene3D" id="3.40.50.980">
    <property type="match status" value="1"/>
</dbReference>
<dbReference type="Pfam" id="PF13193">
    <property type="entry name" value="AMP-binding_C"/>
    <property type="match status" value="1"/>
</dbReference>
<dbReference type="GO" id="GO:0016405">
    <property type="term" value="F:CoA-ligase activity"/>
    <property type="evidence" value="ECO:0007669"/>
    <property type="project" value="InterPro"/>
</dbReference>
<evidence type="ECO:0000259" key="2">
    <source>
        <dbReference type="Pfam" id="PF00501"/>
    </source>
</evidence>
<evidence type="ECO:0000313" key="4">
    <source>
        <dbReference type="EMBL" id="SUZ81227.1"/>
    </source>
</evidence>
<dbReference type="EMBL" id="UINC01001460">
    <property type="protein sequence ID" value="SUZ81227.1"/>
    <property type="molecule type" value="Genomic_DNA"/>
</dbReference>
<dbReference type="GO" id="GO:0005524">
    <property type="term" value="F:ATP binding"/>
    <property type="evidence" value="ECO:0007669"/>
    <property type="project" value="InterPro"/>
</dbReference>
<name>A0A381QTU5_9ZZZZ</name>
<dbReference type="Gene3D" id="3.30.300.30">
    <property type="match status" value="1"/>
</dbReference>
<accession>A0A381QTU5</accession>
<feature type="non-terminal residue" evidence="4">
    <location>
        <position position="1"/>
    </location>
</feature>
<dbReference type="PANTHER" id="PTHR43352">
    <property type="entry name" value="ACETYL-COA SYNTHETASE"/>
    <property type="match status" value="1"/>
</dbReference>
<dbReference type="InterPro" id="IPR011957">
    <property type="entry name" value="Benz_CoA_lig"/>
</dbReference>
<proteinExistence type="predicted"/>
<organism evidence="4">
    <name type="scientific">marine metagenome</name>
    <dbReference type="NCBI Taxonomy" id="408172"/>
    <lineage>
        <taxon>unclassified sequences</taxon>
        <taxon>metagenomes</taxon>
        <taxon>ecological metagenomes</taxon>
    </lineage>
</organism>
<dbReference type="GO" id="GO:0044550">
    <property type="term" value="P:secondary metabolite biosynthetic process"/>
    <property type="evidence" value="ECO:0007669"/>
    <property type="project" value="TreeGrafter"/>
</dbReference>
<evidence type="ECO:0008006" key="5">
    <source>
        <dbReference type="Google" id="ProtNLM"/>
    </source>
</evidence>
<dbReference type="GO" id="GO:0016878">
    <property type="term" value="F:acid-thiol ligase activity"/>
    <property type="evidence" value="ECO:0007669"/>
    <property type="project" value="TreeGrafter"/>
</dbReference>
<dbReference type="NCBIfam" id="TIGR02262">
    <property type="entry name" value="benz_CoA_lig"/>
    <property type="match status" value="1"/>
</dbReference>
<feature type="domain" description="AMP-binding enzyme C-terminal" evidence="3">
    <location>
        <begin position="454"/>
        <end position="532"/>
    </location>
</feature>
<gene>
    <name evidence="4" type="ORF">METZ01_LOCUS34081</name>
</gene>